<dbReference type="AlphaFoldDB" id="A0A2I0CM82"/>
<dbReference type="InterPro" id="IPR006311">
    <property type="entry name" value="TAT_signal"/>
</dbReference>
<evidence type="ECO:0000313" key="2">
    <source>
        <dbReference type="Proteomes" id="UP000242861"/>
    </source>
</evidence>
<dbReference type="RefSeq" id="WP_101193989.1">
    <property type="nucleotide sequence ID" value="NZ_PIYS01000027.1"/>
</dbReference>
<dbReference type="EMBL" id="PIYS01000027">
    <property type="protein sequence ID" value="PKF70223.1"/>
    <property type="molecule type" value="Genomic_DNA"/>
</dbReference>
<accession>A0A2I0CM82</accession>
<comment type="caution">
    <text evidence="1">The sequence shown here is derived from an EMBL/GenBank/DDBJ whole genome shotgun (WGS) entry which is preliminary data.</text>
</comment>
<dbReference type="PROSITE" id="PS51318">
    <property type="entry name" value="TAT"/>
    <property type="match status" value="1"/>
</dbReference>
<gene>
    <name evidence="1" type="ORF">CW360_13025</name>
</gene>
<evidence type="ECO:0000313" key="1">
    <source>
        <dbReference type="EMBL" id="PKF70223.1"/>
    </source>
</evidence>
<protein>
    <submittedName>
        <fullName evidence="1">Twin-arginine translocation pathway signal protein</fullName>
    </submittedName>
</protein>
<organism evidence="1 2">
    <name type="scientific">Pseudomonas fluvialis</name>
    <dbReference type="NCBI Taxonomy" id="1793966"/>
    <lineage>
        <taxon>Bacteria</taxon>
        <taxon>Pseudomonadati</taxon>
        <taxon>Pseudomonadota</taxon>
        <taxon>Gammaproteobacteria</taxon>
        <taxon>Pseudomonadales</taxon>
        <taxon>Pseudomonadaceae</taxon>
        <taxon>Pseudomonas</taxon>
    </lineage>
</organism>
<dbReference type="Proteomes" id="UP000242861">
    <property type="component" value="Unassembled WGS sequence"/>
</dbReference>
<name>A0A2I0CM82_9PSED</name>
<proteinExistence type="predicted"/>
<reference evidence="2" key="1">
    <citation type="submission" date="2017-12" db="EMBL/GenBank/DDBJ databases">
        <authorList>
            <person name="Yu X.-Y."/>
        </authorList>
    </citation>
    <scope>NUCLEOTIDE SEQUENCE [LARGE SCALE GENOMIC DNA]</scope>
    <source>
        <strain evidence="2">ZYSR67-Z</strain>
    </source>
</reference>
<sequence>MSHSPHAAPLSRRGLLKTGLFGSLLLAGAGLGASLSGCSPSTPARGFQVLREGDLAFLRALIPVLLDGAVSSGRMPAAVEQTLAGIDYNLAAFSPAMRKLTMQLFDALALPLTRGPLTGVWGGWEQASAGDMQAFLQRWQNSSLDLLQMGHAALLQLVMLAWYGQAEAWGHCGYPGPPQI</sequence>